<dbReference type="SUPFAM" id="SSF50814">
    <property type="entry name" value="Lipocalins"/>
    <property type="match status" value="1"/>
</dbReference>
<accession>A0A9P0LP39</accession>
<dbReference type="AlphaFoldDB" id="A0A9P0LP39"/>
<name>A0A9P0LP39_ACAOB</name>
<feature type="domain" description="Lipocalin/cytosolic fatty-acid binding" evidence="3">
    <location>
        <begin position="6"/>
        <end position="109"/>
    </location>
</feature>
<evidence type="ECO:0000256" key="2">
    <source>
        <dbReference type="ARBA" id="ARBA00023121"/>
    </source>
</evidence>
<keyword evidence="5" id="KW-1185">Reference proteome</keyword>
<dbReference type="EMBL" id="CAKOFQ010007410">
    <property type="protein sequence ID" value="CAH2000513.1"/>
    <property type="molecule type" value="Genomic_DNA"/>
</dbReference>
<dbReference type="InterPro" id="IPR031259">
    <property type="entry name" value="ILBP"/>
</dbReference>
<evidence type="ECO:0000313" key="4">
    <source>
        <dbReference type="EMBL" id="CAH2000513.1"/>
    </source>
</evidence>
<dbReference type="Gene3D" id="2.40.128.20">
    <property type="match status" value="1"/>
</dbReference>
<dbReference type="Proteomes" id="UP001152888">
    <property type="component" value="Unassembled WGS sequence"/>
</dbReference>
<reference evidence="4" key="1">
    <citation type="submission" date="2022-03" db="EMBL/GenBank/DDBJ databases">
        <authorList>
            <person name="Sayadi A."/>
        </authorList>
    </citation>
    <scope>NUCLEOTIDE SEQUENCE</scope>
</reference>
<evidence type="ECO:0000313" key="5">
    <source>
        <dbReference type="Proteomes" id="UP001152888"/>
    </source>
</evidence>
<dbReference type="GO" id="GO:0008289">
    <property type="term" value="F:lipid binding"/>
    <property type="evidence" value="ECO:0007669"/>
    <property type="project" value="UniProtKB-KW"/>
</dbReference>
<dbReference type="Pfam" id="PF00061">
    <property type="entry name" value="Lipocalin"/>
    <property type="match status" value="1"/>
</dbReference>
<evidence type="ECO:0000256" key="1">
    <source>
        <dbReference type="ARBA" id="ARBA00008390"/>
    </source>
</evidence>
<dbReference type="InterPro" id="IPR000463">
    <property type="entry name" value="Fatty_acid-bd"/>
</dbReference>
<comment type="caution">
    <text evidence="4">The sequence shown here is derived from an EMBL/GenBank/DDBJ whole genome shotgun (WGS) entry which is preliminary data.</text>
</comment>
<organism evidence="4 5">
    <name type="scientific">Acanthoscelides obtectus</name>
    <name type="common">Bean weevil</name>
    <name type="synonym">Bruchus obtectus</name>
    <dbReference type="NCBI Taxonomy" id="200917"/>
    <lineage>
        <taxon>Eukaryota</taxon>
        <taxon>Metazoa</taxon>
        <taxon>Ecdysozoa</taxon>
        <taxon>Arthropoda</taxon>
        <taxon>Hexapoda</taxon>
        <taxon>Insecta</taxon>
        <taxon>Pterygota</taxon>
        <taxon>Neoptera</taxon>
        <taxon>Endopterygota</taxon>
        <taxon>Coleoptera</taxon>
        <taxon>Polyphaga</taxon>
        <taxon>Cucujiformia</taxon>
        <taxon>Chrysomeloidea</taxon>
        <taxon>Chrysomelidae</taxon>
        <taxon>Bruchinae</taxon>
        <taxon>Bruchini</taxon>
        <taxon>Acanthoscelides</taxon>
    </lineage>
</organism>
<dbReference type="PRINTS" id="PR00178">
    <property type="entry name" value="FATTYACIDBP"/>
</dbReference>
<dbReference type="CDD" id="cd00742">
    <property type="entry name" value="FABP"/>
    <property type="match status" value="1"/>
</dbReference>
<dbReference type="OrthoDB" id="412780at2759"/>
<gene>
    <name evidence="4" type="ORF">ACAOBT_LOCUS25605</name>
</gene>
<proteinExistence type="inferred from homology"/>
<comment type="similarity">
    <text evidence="1">Belongs to the calycin superfamily. Fatty-acid binding protein (FABP) family.</text>
</comment>
<dbReference type="PANTHER" id="PTHR11955">
    <property type="entry name" value="FATTY ACID BINDING PROTEIN"/>
    <property type="match status" value="1"/>
</dbReference>
<sequence length="134" mass="15345">MVQIEGKYVCEKNENLNEFFSSIGIPFVPRKIMCNSSPSMEIKKEGEKWTITTITLFRTAVTEFKLGEEYEEDMPGGKLRCVTTMEGDNKLVTNTKAQNGTTVTRTYEFTDDQCLITYQHGETGTIGKRYFKRT</sequence>
<evidence type="ECO:0000259" key="3">
    <source>
        <dbReference type="Pfam" id="PF00061"/>
    </source>
</evidence>
<keyword evidence="2" id="KW-0446">Lipid-binding</keyword>
<dbReference type="InterPro" id="IPR000566">
    <property type="entry name" value="Lipocln_cytosolic_FA-bd_dom"/>
</dbReference>
<protein>
    <recommendedName>
        <fullName evidence="3">Lipocalin/cytosolic fatty-acid binding domain-containing protein</fullName>
    </recommendedName>
</protein>
<dbReference type="InterPro" id="IPR012674">
    <property type="entry name" value="Calycin"/>
</dbReference>